<comment type="subcellular location">
    <subcellularLocation>
        <location evidence="1 9">Cell inner membrane</location>
        <topology evidence="1 9">Multi-pass membrane protein</topology>
    </subcellularLocation>
</comment>
<evidence type="ECO:0000259" key="10">
    <source>
        <dbReference type="Pfam" id="PF04290"/>
    </source>
</evidence>
<evidence type="ECO:0000256" key="5">
    <source>
        <dbReference type="ARBA" id="ARBA00022692"/>
    </source>
</evidence>
<evidence type="ECO:0000256" key="3">
    <source>
        <dbReference type="ARBA" id="ARBA00022475"/>
    </source>
</evidence>
<keyword evidence="7 9" id="KW-0472">Membrane</keyword>
<dbReference type="Pfam" id="PF04290">
    <property type="entry name" value="DctQ"/>
    <property type="match status" value="1"/>
</dbReference>
<keyword evidence="2 9" id="KW-0813">Transport</keyword>
<dbReference type="RefSeq" id="WP_318647389.1">
    <property type="nucleotide sequence ID" value="NZ_CP137852.1"/>
</dbReference>
<feature type="domain" description="Tripartite ATP-independent periplasmic transporters DctQ component" evidence="10">
    <location>
        <begin position="24"/>
        <end position="170"/>
    </location>
</feature>
<feature type="transmembrane region" description="Helical" evidence="9">
    <location>
        <begin position="7"/>
        <end position="29"/>
    </location>
</feature>
<sequence length="187" mass="21090">MRRISLAVAALEKGALVICMALVLGLVLLNVVTRSINYSLFWVDEAAVFAMVWACFIGASLLVHQRMDFAVTLLTDPLPDRLRHAARVVVDALVLGFGVLMVVLCWWWFDLPTLVAQNWNLQAFFEVNYNGIYMDRPTTVNLPKWPFFLVMPWFALTTTLHATANLLEDLAAMRSGEAFAERQEAEV</sequence>
<evidence type="ECO:0000256" key="8">
    <source>
        <dbReference type="ARBA" id="ARBA00038436"/>
    </source>
</evidence>
<evidence type="ECO:0000256" key="6">
    <source>
        <dbReference type="ARBA" id="ARBA00022989"/>
    </source>
</evidence>
<evidence type="ECO:0000313" key="12">
    <source>
        <dbReference type="Proteomes" id="UP001305521"/>
    </source>
</evidence>
<comment type="similarity">
    <text evidence="8 9">Belongs to the TRAP transporter small permease family.</text>
</comment>
<evidence type="ECO:0000256" key="4">
    <source>
        <dbReference type="ARBA" id="ARBA00022519"/>
    </source>
</evidence>
<feature type="transmembrane region" description="Helical" evidence="9">
    <location>
        <begin position="41"/>
        <end position="64"/>
    </location>
</feature>
<dbReference type="Proteomes" id="UP001305521">
    <property type="component" value="Chromosome"/>
</dbReference>
<dbReference type="InterPro" id="IPR007387">
    <property type="entry name" value="TRAP_DctQ"/>
</dbReference>
<evidence type="ECO:0000256" key="2">
    <source>
        <dbReference type="ARBA" id="ARBA00022448"/>
    </source>
</evidence>
<dbReference type="PANTHER" id="PTHR35011:SF2">
    <property type="entry name" value="2,3-DIKETO-L-GULONATE TRAP TRANSPORTER SMALL PERMEASE PROTEIN YIAM"/>
    <property type="match status" value="1"/>
</dbReference>
<dbReference type="InterPro" id="IPR055348">
    <property type="entry name" value="DctQ"/>
</dbReference>
<keyword evidence="6 9" id="KW-1133">Transmembrane helix</keyword>
<feature type="transmembrane region" description="Helical" evidence="9">
    <location>
        <begin position="145"/>
        <end position="167"/>
    </location>
</feature>
<comment type="function">
    <text evidence="9">Part of the tripartite ATP-independent periplasmic (TRAP) transport system.</text>
</comment>
<keyword evidence="3" id="KW-1003">Cell membrane</keyword>
<feature type="transmembrane region" description="Helical" evidence="9">
    <location>
        <begin position="85"/>
        <end position="109"/>
    </location>
</feature>
<protein>
    <recommendedName>
        <fullName evidence="9">TRAP transporter small permease protein</fullName>
    </recommendedName>
</protein>
<reference evidence="11 12" key="1">
    <citation type="submission" date="2023-11" db="EMBL/GenBank/DDBJ databases">
        <title>Arctic aerobic anoxygenic photoheterotroph Sediminicoccus rosea KRV36 adapts its photosynthesis to long days of polar summer.</title>
        <authorList>
            <person name="Tomasch J."/>
            <person name="Kopejtka K."/>
            <person name="Bily T."/>
            <person name="Gardiner A.T."/>
            <person name="Gardian Z."/>
            <person name="Shivaramu S."/>
            <person name="Koblizek M."/>
            <person name="Engelhardt F."/>
            <person name="Kaftan D."/>
        </authorList>
    </citation>
    <scope>NUCLEOTIDE SEQUENCE [LARGE SCALE GENOMIC DNA]</scope>
    <source>
        <strain evidence="11 12">R-30</strain>
    </source>
</reference>
<name>A0ABZ0PCJ6_9PROT</name>
<evidence type="ECO:0000256" key="9">
    <source>
        <dbReference type="RuleBase" id="RU369079"/>
    </source>
</evidence>
<keyword evidence="4 9" id="KW-0997">Cell inner membrane</keyword>
<dbReference type="PANTHER" id="PTHR35011">
    <property type="entry name" value="2,3-DIKETO-L-GULONATE TRAP TRANSPORTER SMALL PERMEASE PROTEIN YIAM"/>
    <property type="match status" value="1"/>
</dbReference>
<evidence type="ECO:0000256" key="1">
    <source>
        <dbReference type="ARBA" id="ARBA00004429"/>
    </source>
</evidence>
<dbReference type="EMBL" id="CP137852">
    <property type="protein sequence ID" value="WPB83413.1"/>
    <property type="molecule type" value="Genomic_DNA"/>
</dbReference>
<comment type="subunit">
    <text evidence="9">The complex comprises the extracytoplasmic solute receptor protein and the two transmembrane proteins.</text>
</comment>
<organism evidence="11 12">
    <name type="scientific">Sediminicoccus rosea</name>
    <dbReference type="NCBI Taxonomy" id="1225128"/>
    <lineage>
        <taxon>Bacteria</taxon>
        <taxon>Pseudomonadati</taxon>
        <taxon>Pseudomonadota</taxon>
        <taxon>Alphaproteobacteria</taxon>
        <taxon>Acetobacterales</taxon>
        <taxon>Roseomonadaceae</taxon>
        <taxon>Sediminicoccus</taxon>
    </lineage>
</organism>
<gene>
    <name evidence="11" type="ORF">R9Z33_15025</name>
</gene>
<evidence type="ECO:0000313" key="11">
    <source>
        <dbReference type="EMBL" id="WPB83413.1"/>
    </source>
</evidence>
<proteinExistence type="inferred from homology"/>
<accession>A0ABZ0PCJ6</accession>
<keyword evidence="5 9" id="KW-0812">Transmembrane</keyword>
<keyword evidence="12" id="KW-1185">Reference proteome</keyword>
<evidence type="ECO:0000256" key="7">
    <source>
        <dbReference type="ARBA" id="ARBA00023136"/>
    </source>
</evidence>